<protein>
    <submittedName>
        <fullName evidence="2">Uncharacterized protein YcbX</fullName>
    </submittedName>
</protein>
<name>A0ABU1VEH6_9BURK</name>
<dbReference type="SUPFAM" id="SSF50800">
    <property type="entry name" value="PK beta-barrel domain-like"/>
    <property type="match status" value="1"/>
</dbReference>
<evidence type="ECO:0000259" key="1">
    <source>
        <dbReference type="PROSITE" id="PS51340"/>
    </source>
</evidence>
<dbReference type="PANTHER" id="PTHR14237">
    <property type="entry name" value="MOLYBDOPTERIN COFACTOR SULFURASE MOSC"/>
    <property type="match status" value="1"/>
</dbReference>
<keyword evidence="3" id="KW-1185">Reference proteome</keyword>
<dbReference type="Pfam" id="PF03473">
    <property type="entry name" value="MOSC"/>
    <property type="match status" value="1"/>
</dbReference>
<dbReference type="InterPro" id="IPR011037">
    <property type="entry name" value="Pyrv_Knase-like_insert_dom_sf"/>
</dbReference>
<reference evidence="2 3" key="1">
    <citation type="submission" date="2023-07" db="EMBL/GenBank/DDBJ databases">
        <title>Sorghum-associated microbial communities from plants grown in Nebraska, USA.</title>
        <authorList>
            <person name="Schachtman D."/>
        </authorList>
    </citation>
    <scope>NUCLEOTIDE SEQUENCE [LARGE SCALE GENOMIC DNA]</scope>
    <source>
        <strain evidence="2 3">BE240</strain>
    </source>
</reference>
<feature type="domain" description="MOSC" evidence="1">
    <location>
        <begin position="144"/>
        <end position="294"/>
    </location>
</feature>
<accession>A0ABU1VEH6</accession>
<evidence type="ECO:0000313" key="2">
    <source>
        <dbReference type="EMBL" id="MDR7095883.1"/>
    </source>
</evidence>
<organism evidence="2 3">
    <name type="scientific">Hydrogenophaga laconesensis</name>
    <dbReference type="NCBI Taxonomy" id="1805971"/>
    <lineage>
        <taxon>Bacteria</taxon>
        <taxon>Pseudomonadati</taxon>
        <taxon>Pseudomonadota</taxon>
        <taxon>Betaproteobacteria</taxon>
        <taxon>Burkholderiales</taxon>
        <taxon>Comamonadaceae</taxon>
        <taxon>Hydrogenophaga</taxon>
    </lineage>
</organism>
<sequence length="298" mass="32332">MSADSPTADVQATIAQLWVYPVKSCAGIQLTEAELTETGLLYDRAWMVVDEHGEFVTQRELPRMALIQTAFRMGQLVLRAPGMLSLHLALDAAEGPLKVRVWDDEVMACDMGDLAAQWFSDFLGPDAPVGLKRLRLARFDPEVRRVSSRKWTGGREAITQFADGFSVLVTSTASLDELNTRLGSAGHAPVAMLRFRPNIVLAGIDAHDEDRVGAMRIDTGDGVSALIEPVKPCGRCPIPNIDPATAISSPEVNDTLQAYRQDPRLGGAITFGMNAIVLEGDGQMLRVGQAVGADWKFD</sequence>
<dbReference type="Proteomes" id="UP001265550">
    <property type="component" value="Unassembled WGS sequence"/>
</dbReference>
<dbReference type="Pfam" id="PF03476">
    <property type="entry name" value="MOSC_N"/>
    <property type="match status" value="1"/>
</dbReference>
<dbReference type="InterPro" id="IPR005302">
    <property type="entry name" value="MoCF_Sase_C"/>
</dbReference>
<dbReference type="PROSITE" id="PS51340">
    <property type="entry name" value="MOSC"/>
    <property type="match status" value="1"/>
</dbReference>
<dbReference type="SUPFAM" id="SSF141673">
    <property type="entry name" value="MOSC N-terminal domain-like"/>
    <property type="match status" value="1"/>
</dbReference>
<dbReference type="PANTHER" id="PTHR14237:SF19">
    <property type="entry name" value="MITOCHONDRIAL AMIDOXIME REDUCING COMPONENT 1"/>
    <property type="match status" value="1"/>
</dbReference>
<dbReference type="InterPro" id="IPR005303">
    <property type="entry name" value="MOCOS_middle"/>
</dbReference>
<proteinExistence type="predicted"/>
<dbReference type="EMBL" id="JAVDWE010000011">
    <property type="protein sequence ID" value="MDR7095883.1"/>
    <property type="molecule type" value="Genomic_DNA"/>
</dbReference>
<dbReference type="RefSeq" id="WP_204734571.1">
    <property type="nucleotide sequence ID" value="NZ_JAVDWE010000011.1"/>
</dbReference>
<evidence type="ECO:0000313" key="3">
    <source>
        <dbReference type="Proteomes" id="UP001265550"/>
    </source>
</evidence>
<comment type="caution">
    <text evidence="2">The sequence shown here is derived from an EMBL/GenBank/DDBJ whole genome shotgun (WGS) entry which is preliminary data.</text>
</comment>
<gene>
    <name evidence="2" type="ORF">J2X09_003636</name>
</gene>